<dbReference type="AlphaFoldDB" id="L1IFA9"/>
<sequence length="661" mass="73386">MADDGGMYHKVSGCNFFQGLPHLEPTVRYAFARTTHDTAIFAAVMASAARAWKPYNSSLSDAYLHAAELAWEFLLLHPESPVGGFKNPPGSCGGTGEYNDEYDGDNRLWAAAELYRTTGKEGYHTYFKDWYSNKVFYNGNSGSGTGHYTEVYWAYVMSDHPDVDKKVQQDLTSILLSSAYNLAQRHEACPYRSASRLDVASWVGWGSFTYGSRDSLQMLMGWRLNGDQSLLLTALANLDSQYGANPLSFSFVTGLGVRSPRRPTCVTCMYDDEEEPYPGIPVFGPFAHLSNGHPYYSIVQHDANNFPYLWNLDDAVPILRRYIDEPKIIPESEYSIGSIAHTLVAVNFFASFSGGPRRFFFDSALLLNRTDVPAALSRRRQAGKQRQGKMRSVSSAVTQNWIEIKLERPATRAASTHTTCTEVFDDSSLLKLGTDAACYWKEDGLSLFIGLGSDHSLRIGDTLSTRKPAVGFDNSNTMLWEERVYLWDGRADPCILLSSWVELGALARAMDPSSTCGLFVTGGMGAEMTSEFEVWLCADDGPGLAVCPSTALCSSAPVSNVSYAYPLPLNTPDSPALPDVPPPPSWRSVEGHKTMRAPLSLDEHREQASREEVKKLRAVTNVPASKEWACFRYHEPSGEWRWWGFNSELQLVKQDETSVVS</sequence>
<dbReference type="HOGENOM" id="CLU_415310_0_0_1"/>
<evidence type="ECO:0000313" key="10">
    <source>
        <dbReference type="Proteomes" id="UP000011087"/>
    </source>
</evidence>
<evidence type="ECO:0000256" key="1">
    <source>
        <dbReference type="ARBA" id="ARBA00000966"/>
    </source>
</evidence>
<keyword evidence="10" id="KW-1185">Reference proteome</keyword>
<dbReference type="InterPro" id="IPR012341">
    <property type="entry name" value="6hp_glycosidase-like_sf"/>
</dbReference>
<keyword evidence="6" id="KW-0624">Polysaccharide degradation</keyword>
<keyword evidence="5" id="KW-0119">Carbohydrate metabolism</keyword>
<evidence type="ECO:0000313" key="9">
    <source>
        <dbReference type="EnsemblProtists" id="EKX34941"/>
    </source>
</evidence>
<dbReference type="RefSeq" id="XP_005821921.1">
    <property type="nucleotide sequence ID" value="XM_005821864.1"/>
</dbReference>
<dbReference type="GO" id="GO:0008810">
    <property type="term" value="F:cellulase activity"/>
    <property type="evidence" value="ECO:0007669"/>
    <property type="project" value="UniProtKB-EC"/>
</dbReference>
<organism evidence="8">
    <name type="scientific">Guillardia theta (strain CCMP2712)</name>
    <name type="common">Cryptophyte</name>
    <dbReference type="NCBI Taxonomy" id="905079"/>
    <lineage>
        <taxon>Eukaryota</taxon>
        <taxon>Cryptophyceae</taxon>
        <taxon>Pyrenomonadales</taxon>
        <taxon>Geminigeraceae</taxon>
        <taxon>Guillardia</taxon>
    </lineage>
</organism>
<gene>
    <name evidence="8" type="ORF">GUITHDRAFT_166115</name>
</gene>
<dbReference type="Pfam" id="PF00759">
    <property type="entry name" value="Glyco_hydro_9"/>
    <property type="match status" value="1"/>
</dbReference>
<dbReference type="KEGG" id="gtt:GUITHDRAFT_166115"/>
<reference evidence="8 10" key="1">
    <citation type="journal article" date="2012" name="Nature">
        <title>Algal genomes reveal evolutionary mosaicism and the fate of nucleomorphs.</title>
        <authorList>
            <consortium name="DOE Joint Genome Institute"/>
            <person name="Curtis B.A."/>
            <person name="Tanifuji G."/>
            <person name="Burki F."/>
            <person name="Gruber A."/>
            <person name="Irimia M."/>
            <person name="Maruyama S."/>
            <person name="Arias M.C."/>
            <person name="Ball S.G."/>
            <person name="Gile G.H."/>
            <person name="Hirakawa Y."/>
            <person name="Hopkins J.F."/>
            <person name="Kuo A."/>
            <person name="Rensing S.A."/>
            <person name="Schmutz J."/>
            <person name="Symeonidi A."/>
            <person name="Elias M."/>
            <person name="Eveleigh R.J."/>
            <person name="Herman E.K."/>
            <person name="Klute M.J."/>
            <person name="Nakayama T."/>
            <person name="Obornik M."/>
            <person name="Reyes-Prieto A."/>
            <person name="Armbrust E.V."/>
            <person name="Aves S.J."/>
            <person name="Beiko R.G."/>
            <person name="Coutinho P."/>
            <person name="Dacks J.B."/>
            <person name="Durnford D.G."/>
            <person name="Fast N.M."/>
            <person name="Green B.R."/>
            <person name="Grisdale C.J."/>
            <person name="Hempel F."/>
            <person name="Henrissat B."/>
            <person name="Hoppner M.P."/>
            <person name="Ishida K."/>
            <person name="Kim E."/>
            <person name="Koreny L."/>
            <person name="Kroth P.G."/>
            <person name="Liu Y."/>
            <person name="Malik S.B."/>
            <person name="Maier U.G."/>
            <person name="McRose D."/>
            <person name="Mock T."/>
            <person name="Neilson J.A."/>
            <person name="Onodera N.T."/>
            <person name="Poole A.M."/>
            <person name="Pritham E.J."/>
            <person name="Richards T.A."/>
            <person name="Rocap G."/>
            <person name="Roy S.W."/>
            <person name="Sarai C."/>
            <person name="Schaack S."/>
            <person name="Shirato S."/>
            <person name="Slamovits C.H."/>
            <person name="Spencer D.F."/>
            <person name="Suzuki S."/>
            <person name="Worden A.Z."/>
            <person name="Zauner S."/>
            <person name="Barry K."/>
            <person name="Bell C."/>
            <person name="Bharti A.K."/>
            <person name="Crow J.A."/>
            <person name="Grimwood J."/>
            <person name="Kramer R."/>
            <person name="Lindquist E."/>
            <person name="Lucas S."/>
            <person name="Salamov A."/>
            <person name="McFadden G.I."/>
            <person name="Lane C.E."/>
            <person name="Keeling P.J."/>
            <person name="Gray M.W."/>
            <person name="Grigoriev I.V."/>
            <person name="Archibald J.M."/>
        </authorList>
    </citation>
    <scope>NUCLEOTIDE SEQUENCE</scope>
    <source>
        <strain evidence="8 10">CCMP2712</strain>
    </source>
</reference>
<dbReference type="Proteomes" id="UP000011087">
    <property type="component" value="Unassembled WGS sequence"/>
</dbReference>
<dbReference type="InterPro" id="IPR001701">
    <property type="entry name" value="Glyco_hydro_9"/>
</dbReference>
<comment type="similarity">
    <text evidence="2">Belongs to the glycosyl hydrolase 9 (cellulase E) family.</text>
</comment>
<dbReference type="Gene3D" id="1.50.10.10">
    <property type="match status" value="1"/>
</dbReference>
<evidence type="ECO:0000256" key="3">
    <source>
        <dbReference type="ARBA" id="ARBA00012601"/>
    </source>
</evidence>
<accession>L1IFA9</accession>
<reference evidence="10" key="2">
    <citation type="submission" date="2012-11" db="EMBL/GenBank/DDBJ databases">
        <authorList>
            <person name="Kuo A."/>
            <person name="Curtis B.A."/>
            <person name="Tanifuji G."/>
            <person name="Burki F."/>
            <person name="Gruber A."/>
            <person name="Irimia M."/>
            <person name="Maruyama S."/>
            <person name="Arias M.C."/>
            <person name="Ball S.G."/>
            <person name="Gile G.H."/>
            <person name="Hirakawa Y."/>
            <person name="Hopkins J.F."/>
            <person name="Rensing S.A."/>
            <person name="Schmutz J."/>
            <person name="Symeonidi A."/>
            <person name="Elias M."/>
            <person name="Eveleigh R.J."/>
            <person name="Herman E.K."/>
            <person name="Klute M.J."/>
            <person name="Nakayama T."/>
            <person name="Obornik M."/>
            <person name="Reyes-Prieto A."/>
            <person name="Armbrust E.V."/>
            <person name="Aves S.J."/>
            <person name="Beiko R.G."/>
            <person name="Coutinho P."/>
            <person name="Dacks J.B."/>
            <person name="Durnford D.G."/>
            <person name="Fast N.M."/>
            <person name="Green B.R."/>
            <person name="Grisdale C."/>
            <person name="Hempe F."/>
            <person name="Henrissat B."/>
            <person name="Hoppner M.P."/>
            <person name="Ishida K.-I."/>
            <person name="Kim E."/>
            <person name="Koreny L."/>
            <person name="Kroth P.G."/>
            <person name="Liu Y."/>
            <person name="Malik S.-B."/>
            <person name="Maier U.G."/>
            <person name="McRose D."/>
            <person name="Mock T."/>
            <person name="Neilson J.A."/>
            <person name="Onodera N.T."/>
            <person name="Poole A.M."/>
            <person name="Pritham E.J."/>
            <person name="Richards T.A."/>
            <person name="Rocap G."/>
            <person name="Roy S.W."/>
            <person name="Sarai C."/>
            <person name="Schaack S."/>
            <person name="Shirato S."/>
            <person name="Slamovits C.H."/>
            <person name="Spencer D.F."/>
            <person name="Suzuki S."/>
            <person name="Worden A.Z."/>
            <person name="Zauner S."/>
            <person name="Barry K."/>
            <person name="Bell C."/>
            <person name="Bharti A.K."/>
            <person name="Crow J.A."/>
            <person name="Grimwood J."/>
            <person name="Kramer R."/>
            <person name="Lindquist E."/>
            <person name="Lucas S."/>
            <person name="Salamov A."/>
            <person name="McFadden G.I."/>
            <person name="Lane C.E."/>
            <person name="Keeling P.J."/>
            <person name="Gray M.W."/>
            <person name="Grigoriev I.V."/>
            <person name="Archibald J.M."/>
        </authorList>
    </citation>
    <scope>NUCLEOTIDE SEQUENCE</scope>
    <source>
        <strain evidence="10">CCMP2712</strain>
    </source>
</reference>
<reference evidence="9" key="3">
    <citation type="submission" date="2015-06" db="UniProtKB">
        <authorList>
            <consortium name="EnsemblProtists"/>
        </authorList>
    </citation>
    <scope>IDENTIFICATION</scope>
</reference>
<proteinExistence type="inferred from homology"/>
<feature type="domain" description="Glycoside hydrolase family 9" evidence="7">
    <location>
        <begin position="26"/>
        <end position="286"/>
    </location>
</feature>
<dbReference type="PaxDb" id="55529-EKX34941"/>
<dbReference type="EnsemblProtists" id="EKX34941">
    <property type="protein sequence ID" value="EKX34941"/>
    <property type="gene ID" value="GUITHDRAFT_166115"/>
</dbReference>
<evidence type="ECO:0000256" key="5">
    <source>
        <dbReference type="ARBA" id="ARBA00023277"/>
    </source>
</evidence>
<keyword evidence="4" id="KW-0136">Cellulose degradation</keyword>
<dbReference type="EC" id="3.2.1.4" evidence="3"/>
<dbReference type="GeneID" id="17291692"/>
<evidence type="ECO:0000256" key="4">
    <source>
        <dbReference type="ARBA" id="ARBA00023001"/>
    </source>
</evidence>
<evidence type="ECO:0000259" key="7">
    <source>
        <dbReference type="Pfam" id="PF00759"/>
    </source>
</evidence>
<name>L1IFA9_GUITC</name>
<evidence type="ECO:0000256" key="6">
    <source>
        <dbReference type="ARBA" id="ARBA00023326"/>
    </source>
</evidence>
<dbReference type="EMBL" id="JH993100">
    <property type="protein sequence ID" value="EKX34941.1"/>
    <property type="molecule type" value="Genomic_DNA"/>
</dbReference>
<protein>
    <recommendedName>
        <fullName evidence="3">cellulase</fullName>
        <ecNumber evidence="3">3.2.1.4</ecNumber>
    </recommendedName>
</protein>
<dbReference type="GO" id="GO:0030245">
    <property type="term" value="P:cellulose catabolic process"/>
    <property type="evidence" value="ECO:0007669"/>
    <property type="project" value="UniProtKB-KW"/>
</dbReference>
<comment type="catalytic activity">
    <reaction evidence="1">
        <text>Endohydrolysis of (1-&gt;4)-beta-D-glucosidic linkages in cellulose, lichenin and cereal beta-D-glucans.</text>
        <dbReference type="EC" id="3.2.1.4"/>
    </reaction>
</comment>
<evidence type="ECO:0000313" key="8">
    <source>
        <dbReference type="EMBL" id="EKX34941.1"/>
    </source>
</evidence>
<dbReference type="SUPFAM" id="SSF48208">
    <property type="entry name" value="Six-hairpin glycosidases"/>
    <property type="match status" value="1"/>
</dbReference>
<dbReference type="InterPro" id="IPR008928">
    <property type="entry name" value="6-hairpin_glycosidase_sf"/>
</dbReference>
<evidence type="ECO:0000256" key="2">
    <source>
        <dbReference type="ARBA" id="ARBA00007072"/>
    </source>
</evidence>
<dbReference type="OrthoDB" id="10686078at2759"/>